<organism evidence="5 6">
    <name type="scientific">Absidia repens</name>
    <dbReference type="NCBI Taxonomy" id="90262"/>
    <lineage>
        <taxon>Eukaryota</taxon>
        <taxon>Fungi</taxon>
        <taxon>Fungi incertae sedis</taxon>
        <taxon>Mucoromycota</taxon>
        <taxon>Mucoromycotina</taxon>
        <taxon>Mucoromycetes</taxon>
        <taxon>Mucorales</taxon>
        <taxon>Cunninghamellaceae</taxon>
        <taxon>Absidia</taxon>
    </lineage>
</organism>
<comment type="caution">
    <text evidence="5">The sequence shown here is derived from an EMBL/GenBank/DDBJ whole genome shotgun (WGS) entry which is preliminary data.</text>
</comment>
<evidence type="ECO:0000256" key="2">
    <source>
        <dbReference type="SAM" id="Coils"/>
    </source>
</evidence>
<feature type="compositionally biased region" description="Basic and acidic residues" evidence="3">
    <location>
        <begin position="263"/>
        <end position="278"/>
    </location>
</feature>
<evidence type="ECO:0000259" key="4">
    <source>
        <dbReference type="SMART" id="SM00555"/>
    </source>
</evidence>
<dbReference type="Pfam" id="PF23742">
    <property type="entry name" value="VBS_C3G9"/>
    <property type="match status" value="1"/>
</dbReference>
<feature type="domain" description="GIT Spa2 homology (SHD)" evidence="4">
    <location>
        <begin position="130"/>
        <end position="160"/>
    </location>
</feature>
<evidence type="ECO:0000313" key="5">
    <source>
        <dbReference type="EMBL" id="ORZ24114.1"/>
    </source>
</evidence>
<gene>
    <name evidence="5" type="ORF">BCR42DRAFT_446086</name>
</gene>
<feature type="region of interest" description="Disordered" evidence="3">
    <location>
        <begin position="161"/>
        <end position="321"/>
    </location>
</feature>
<dbReference type="Proteomes" id="UP000193560">
    <property type="component" value="Unassembled WGS sequence"/>
</dbReference>
<dbReference type="GO" id="GO:0005078">
    <property type="term" value="F:MAP-kinase scaffold activity"/>
    <property type="evidence" value="ECO:0007669"/>
    <property type="project" value="TreeGrafter"/>
</dbReference>
<dbReference type="Pfam" id="PF08518">
    <property type="entry name" value="GIT_SHD"/>
    <property type="match status" value="2"/>
</dbReference>
<feature type="domain" description="GIT Spa2 homology (SHD)" evidence="4">
    <location>
        <begin position="81"/>
        <end position="111"/>
    </location>
</feature>
<feature type="compositionally biased region" description="Polar residues" evidence="3">
    <location>
        <begin position="334"/>
        <end position="346"/>
    </location>
</feature>
<dbReference type="InterPro" id="IPR013724">
    <property type="entry name" value="GIT_SHD"/>
</dbReference>
<feature type="compositionally biased region" description="Acidic residues" evidence="3">
    <location>
        <begin position="228"/>
        <end position="241"/>
    </location>
</feature>
<keyword evidence="1" id="KW-0677">Repeat</keyword>
<feature type="coiled-coil region" evidence="2">
    <location>
        <begin position="363"/>
        <end position="481"/>
    </location>
</feature>
<dbReference type="Pfam" id="PF12205">
    <property type="entry name" value="GIT1_C"/>
    <property type="match status" value="1"/>
</dbReference>
<feature type="region of interest" description="Disordered" evidence="3">
    <location>
        <begin position="634"/>
        <end position="656"/>
    </location>
</feature>
<feature type="region of interest" description="Disordered" evidence="3">
    <location>
        <begin position="334"/>
        <end position="358"/>
    </location>
</feature>
<dbReference type="Gene3D" id="1.10.287.1490">
    <property type="match status" value="1"/>
</dbReference>
<keyword evidence="6" id="KW-1185">Reference proteome</keyword>
<dbReference type="InterPro" id="IPR039892">
    <property type="entry name" value="Spa2/Sph1"/>
</dbReference>
<feature type="compositionally biased region" description="Low complexity" evidence="3">
    <location>
        <begin position="23"/>
        <end position="40"/>
    </location>
</feature>
<evidence type="ECO:0000256" key="1">
    <source>
        <dbReference type="ARBA" id="ARBA00022737"/>
    </source>
</evidence>
<dbReference type="PANTHER" id="PTHR21601:SF0">
    <property type="entry name" value="PROTEIN SPA2-RELATED"/>
    <property type="match status" value="1"/>
</dbReference>
<dbReference type="InterPro" id="IPR022018">
    <property type="entry name" value="GIT1_C"/>
</dbReference>
<dbReference type="EMBL" id="MCGE01000002">
    <property type="protein sequence ID" value="ORZ24114.1"/>
    <property type="molecule type" value="Genomic_DNA"/>
</dbReference>
<dbReference type="STRING" id="90262.A0A1X2IXS4"/>
<dbReference type="SMART" id="SM00555">
    <property type="entry name" value="GIT"/>
    <property type="match status" value="2"/>
</dbReference>
<keyword evidence="2" id="KW-0175">Coiled coil</keyword>
<dbReference type="Gene3D" id="1.20.120.330">
    <property type="entry name" value="Nucleotidyltransferases domain 2"/>
    <property type="match status" value="1"/>
</dbReference>
<feature type="compositionally biased region" description="Pro residues" evidence="3">
    <location>
        <begin position="1"/>
        <end position="10"/>
    </location>
</feature>
<dbReference type="AlphaFoldDB" id="A0A1X2IXS4"/>
<name>A0A1X2IXS4_9FUNG</name>
<feature type="compositionally biased region" description="Polar residues" evidence="3">
    <location>
        <begin position="290"/>
        <end position="299"/>
    </location>
</feature>
<proteinExistence type="predicted"/>
<accession>A0A1X2IXS4</accession>
<feature type="region of interest" description="Disordered" evidence="3">
    <location>
        <begin position="1"/>
        <end position="42"/>
    </location>
</feature>
<feature type="compositionally biased region" description="Basic and acidic residues" evidence="3">
    <location>
        <begin position="348"/>
        <end position="358"/>
    </location>
</feature>
<evidence type="ECO:0000313" key="6">
    <source>
        <dbReference type="Proteomes" id="UP000193560"/>
    </source>
</evidence>
<feature type="compositionally biased region" description="Low complexity" evidence="3">
    <location>
        <begin position="192"/>
        <end position="202"/>
    </location>
</feature>
<dbReference type="OrthoDB" id="5588096at2759"/>
<dbReference type="PANTHER" id="PTHR21601">
    <property type="entry name" value="SPA2 PROTEIN"/>
    <property type="match status" value="1"/>
</dbReference>
<evidence type="ECO:0000256" key="3">
    <source>
        <dbReference type="SAM" id="MobiDB-lite"/>
    </source>
</evidence>
<dbReference type="InterPro" id="IPR056439">
    <property type="entry name" value="VBS_C3G9"/>
</dbReference>
<sequence length="816" mass="92629">MSYPRSPPQSPDDWKSRGMKTFSTSSSRSRSASMASTSSRPFNNINYETSARTYYVELRKYLVHFLAKEAAEGVHPQRASARQKLSRLSNLQFHELAMDVYDELMRRNLNDKFVPFLAVREEFHPKRNQARQKLATLPESRFTDLASDVYYELTRRYPHVMDADDTRRPPMPPIPTASMSSSTPRQPLGIGQQQQQQQQQQQPTSQATTIVPMKGTINVEPISSRDSSDEDENDEDDEDDHTEFSENSPIGKYAPSVQHQHHLRDMNNDNMNGDHDSKTSSPDSGAGGYQQKQSSSPSHYQHRDMNDTTMNGKNDKQGDESLDSLMADLGNMVHNRTQNNDSNYNMRTMDDNEKSPADYDYRMTSMTKRIHMLEKENQDLLARLPSRENTDSGNRNQLVKMQDEYDRLDEQYRTLERNHNDQQEIVRGVKQETSKLMNELEKLSSENDKLRSEKQQVDSKNRQLTQEIEDWQFKYQKLQMELRNCKGFSHPENNMLNQNIIKEHFVQPTQTGVISYESIINYQAAVEDLLQRARSKTPSDVLTSMKKIVTTCKSITEDVERYETKGAIPLDKQSKLQALKGPFSNELAHLVSAAKSHVNSMGISPVRLLDMAASNLTNAVADLVKHVGMVSSTDENKDHNQYRIEPPSEPVSTSHGLWRQDSIGSLNLNKKQVPDGNGISTTNNNNSMTPAQLAEHLKKETDLIVASIQNLLSALRSTQKIGDVYGIITSIADVVQSVTNTSKDTFSNNAAGLRYRQKGDVILSDLQQCRDKLMHIRNDSFARSPETSSSAAKRDLAKESYEIAKFVKELIGLVES</sequence>
<protein>
    <recommendedName>
        <fullName evidence="4">GIT Spa2 homology (SHD) domain-containing protein</fullName>
    </recommendedName>
</protein>
<reference evidence="5 6" key="1">
    <citation type="submission" date="2016-07" db="EMBL/GenBank/DDBJ databases">
        <title>Pervasive Adenine N6-methylation of Active Genes in Fungi.</title>
        <authorList>
            <consortium name="DOE Joint Genome Institute"/>
            <person name="Mondo S.J."/>
            <person name="Dannebaum R.O."/>
            <person name="Kuo R.C."/>
            <person name="Labutti K."/>
            <person name="Haridas S."/>
            <person name="Kuo A."/>
            <person name="Salamov A."/>
            <person name="Ahrendt S.R."/>
            <person name="Lipzen A."/>
            <person name="Sullivan W."/>
            <person name="Andreopoulos W.B."/>
            <person name="Clum A."/>
            <person name="Lindquist E."/>
            <person name="Daum C."/>
            <person name="Ramamoorthy G.K."/>
            <person name="Gryganskyi A."/>
            <person name="Culley D."/>
            <person name="Magnuson J.K."/>
            <person name="James T.Y."/>
            <person name="O'Malley M.A."/>
            <person name="Stajich J.E."/>
            <person name="Spatafora J.W."/>
            <person name="Visel A."/>
            <person name="Grigoriev I.V."/>
        </authorList>
    </citation>
    <scope>NUCLEOTIDE SEQUENCE [LARGE SCALE GENOMIC DNA]</scope>
    <source>
        <strain evidence="5 6">NRRL 1336</strain>
    </source>
</reference>